<reference evidence="2" key="1">
    <citation type="journal article" date="2020" name="mSystems">
        <title>Genome- and Community-Level Interaction Insights into Carbon Utilization and Element Cycling Functions of Hydrothermarchaeota in Hydrothermal Sediment.</title>
        <authorList>
            <person name="Zhou Z."/>
            <person name="Liu Y."/>
            <person name="Xu W."/>
            <person name="Pan J."/>
            <person name="Luo Z.H."/>
            <person name="Li M."/>
        </authorList>
    </citation>
    <scope>NUCLEOTIDE SEQUENCE [LARGE SCALE GENOMIC DNA]</scope>
    <source>
        <strain evidence="2">SpSt-477</strain>
    </source>
</reference>
<dbReference type="AlphaFoldDB" id="A0A7C4RQP3"/>
<evidence type="ECO:0008006" key="3">
    <source>
        <dbReference type="Google" id="ProtNLM"/>
    </source>
</evidence>
<name>A0A7C4RQP3_9BACT</name>
<accession>A0A7C4RQP3</accession>
<dbReference type="EMBL" id="DSUH01000240">
    <property type="protein sequence ID" value="HGU33233.1"/>
    <property type="molecule type" value="Genomic_DNA"/>
</dbReference>
<sequence>MKRYVSIFAVIALAIGAFMWNLQSIADARMQRPGLTQSEIKEKGKAGYEKGMKRWEDLSPEQQQHMSEIAKQRATQANQTGKEFWNSLSPEEQQKLMEGKGRVVDNAKGRWQKKPQ</sequence>
<feature type="region of interest" description="Disordered" evidence="1">
    <location>
        <begin position="63"/>
        <end position="116"/>
    </location>
</feature>
<gene>
    <name evidence="2" type="ORF">ENS29_10315</name>
</gene>
<evidence type="ECO:0000256" key="1">
    <source>
        <dbReference type="SAM" id="MobiDB-lite"/>
    </source>
</evidence>
<protein>
    <recommendedName>
        <fullName evidence="3">DUF3106 domain-containing protein</fullName>
    </recommendedName>
</protein>
<organism evidence="2">
    <name type="scientific">Desulfatirhabdium butyrativorans</name>
    <dbReference type="NCBI Taxonomy" id="340467"/>
    <lineage>
        <taxon>Bacteria</taxon>
        <taxon>Pseudomonadati</taxon>
        <taxon>Thermodesulfobacteriota</taxon>
        <taxon>Desulfobacteria</taxon>
        <taxon>Desulfobacterales</taxon>
        <taxon>Desulfatirhabdiaceae</taxon>
        <taxon>Desulfatirhabdium</taxon>
    </lineage>
</organism>
<evidence type="ECO:0000313" key="2">
    <source>
        <dbReference type="EMBL" id="HGU33233.1"/>
    </source>
</evidence>
<comment type="caution">
    <text evidence="2">The sequence shown here is derived from an EMBL/GenBank/DDBJ whole genome shotgun (WGS) entry which is preliminary data.</text>
</comment>
<feature type="compositionally biased region" description="Basic and acidic residues" evidence="1">
    <location>
        <begin position="92"/>
        <end position="108"/>
    </location>
</feature>
<proteinExistence type="predicted"/>
<feature type="compositionally biased region" description="Polar residues" evidence="1">
    <location>
        <begin position="73"/>
        <end position="91"/>
    </location>
</feature>